<proteinExistence type="predicted"/>
<reference evidence="1 2" key="1">
    <citation type="submission" date="2018-02" db="EMBL/GenBank/DDBJ databases">
        <authorList>
            <person name="Cohen D.B."/>
            <person name="Kent A.D."/>
        </authorList>
    </citation>
    <scope>NUCLEOTIDE SEQUENCE [LARGE SCALE GENOMIC DNA]</scope>
    <source>
        <strain evidence="1">1</strain>
    </source>
</reference>
<evidence type="ECO:0000313" key="2">
    <source>
        <dbReference type="Proteomes" id="UP000238164"/>
    </source>
</evidence>
<evidence type="ECO:0000313" key="1">
    <source>
        <dbReference type="EMBL" id="SPD85585.1"/>
    </source>
</evidence>
<dbReference type="AlphaFoldDB" id="A0A2N9JDP0"/>
<sequence>MTRYDRQDAMISAASWGLSGAEIPACEPVAPAVGTTSRIGTSQTGALLSVLVAMGELFVSMNGPPQRTCVTARLKNP</sequence>
<dbReference type="KEGG" id="mgg:MPLG2_0549"/>
<dbReference type="EMBL" id="LT985188">
    <property type="protein sequence ID" value="SPD85585.1"/>
    <property type="molecule type" value="Genomic_DNA"/>
</dbReference>
<keyword evidence="2" id="KW-1185">Reference proteome</keyword>
<protein>
    <submittedName>
        <fullName evidence="1">Uncharacterized protein</fullName>
    </submittedName>
</protein>
<organism evidence="1 2">
    <name type="scientific">Micropruina glycogenica</name>
    <dbReference type="NCBI Taxonomy" id="75385"/>
    <lineage>
        <taxon>Bacteria</taxon>
        <taxon>Bacillati</taxon>
        <taxon>Actinomycetota</taxon>
        <taxon>Actinomycetes</taxon>
        <taxon>Propionibacteriales</taxon>
        <taxon>Nocardioidaceae</taxon>
        <taxon>Micropruina</taxon>
    </lineage>
</organism>
<dbReference type="Proteomes" id="UP000238164">
    <property type="component" value="Chromosome 1"/>
</dbReference>
<name>A0A2N9JDP0_9ACTN</name>
<gene>
    <name evidence="1" type="ORF">MPLG2_0549</name>
</gene>
<accession>A0A2N9JDP0</accession>